<evidence type="ECO:0000313" key="3">
    <source>
        <dbReference type="Proteomes" id="UP001189616"/>
    </source>
</evidence>
<dbReference type="EMBL" id="CATYWO010000002">
    <property type="protein sequence ID" value="CAJ0783670.1"/>
    <property type="molecule type" value="Genomic_DNA"/>
</dbReference>
<accession>A0ABN9II80</accession>
<proteinExistence type="predicted"/>
<sequence length="175" mass="19125">MKRFNAVWAMAFLTASTISAGLHAADAQRQGEVAARGADVMPFNLSDTTHLFIKTQRGGIQRVIAKKPSDTRQIALVREHLRAIQTQFGNGDFSAPTQIHGPAMPGLSELKAARPGQIEIRYRDVEAGAELTYRTEDKTLVSALHRWFDAQLADHGADAMAGDMPHHHHGAHMAP</sequence>
<evidence type="ECO:0000256" key="1">
    <source>
        <dbReference type="SAM" id="SignalP"/>
    </source>
</evidence>
<evidence type="ECO:0000313" key="2">
    <source>
        <dbReference type="EMBL" id="CAJ0783670.1"/>
    </source>
</evidence>
<dbReference type="RefSeq" id="WP_316656830.1">
    <property type="nucleotide sequence ID" value="NZ_CATYWO010000002.1"/>
</dbReference>
<feature type="chain" id="PRO_5047356376" description="Aspartate carbamoyltransferase" evidence="1">
    <location>
        <begin position="25"/>
        <end position="175"/>
    </location>
</feature>
<reference evidence="2 3" key="1">
    <citation type="submission" date="2023-07" db="EMBL/GenBank/DDBJ databases">
        <authorList>
            <person name="Peeters C."/>
        </authorList>
    </citation>
    <scope>NUCLEOTIDE SEQUENCE [LARGE SCALE GENOMIC DNA]</scope>
    <source>
        <strain evidence="2 3">LMG 7141</strain>
    </source>
</reference>
<keyword evidence="3" id="KW-1185">Reference proteome</keyword>
<comment type="caution">
    <text evidence="2">The sequence shown here is derived from an EMBL/GenBank/DDBJ whole genome shotgun (WGS) entry which is preliminary data.</text>
</comment>
<dbReference type="Proteomes" id="UP001189616">
    <property type="component" value="Unassembled WGS sequence"/>
</dbReference>
<organism evidence="2 3">
    <name type="scientific">Ralstonia condita</name>
    <dbReference type="NCBI Taxonomy" id="3058600"/>
    <lineage>
        <taxon>Bacteria</taxon>
        <taxon>Pseudomonadati</taxon>
        <taxon>Pseudomonadota</taxon>
        <taxon>Betaproteobacteria</taxon>
        <taxon>Burkholderiales</taxon>
        <taxon>Burkholderiaceae</taxon>
        <taxon>Ralstonia</taxon>
    </lineage>
</organism>
<name>A0ABN9II80_9RALS</name>
<evidence type="ECO:0008006" key="4">
    <source>
        <dbReference type="Google" id="ProtNLM"/>
    </source>
</evidence>
<protein>
    <recommendedName>
        <fullName evidence="4">Aspartate carbamoyltransferase</fullName>
    </recommendedName>
</protein>
<keyword evidence="1" id="KW-0732">Signal</keyword>
<gene>
    <name evidence="2" type="ORF">LMG7141_01418</name>
</gene>
<feature type="signal peptide" evidence="1">
    <location>
        <begin position="1"/>
        <end position="24"/>
    </location>
</feature>